<proteinExistence type="predicted"/>
<reference evidence="4" key="3">
    <citation type="submission" date="2018-04" db="EMBL/GenBank/DDBJ databases">
        <authorList>
            <person name="Sheh A."/>
            <person name="Shen Z."/>
            <person name="Mannion A.J."/>
            <person name="Fox J.G."/>
        </authorList>
    </citation>
    <scope>NUCLEOTIDE SEQUENCE</scope>
    <source>
        <strain evidence="4">ATCC 49310</strain>
    </source>
</reference>
<dbReference type="EMBL" id="LT633720">
    <property type="protein sequence ID" value="SFZ72679.1"/>
    <property type="molecule type" value="Genomic_DNA"/>
</dbReference>
<evidence type="ECO:0000313" key="4">
    <source>
        <dbReference type="EMBL" id="TLD99530.1"/>
    </source>
</evidence>
<dbReference type="Proteomes" id="UP000029861">
    <property type="component" value="Unassembled WGS sequence"/>
</dbReference>
<feature type="chain" id="PRO_5044562533" evidence="1">
    <location>
        <begin position="37"/>
        <end position="273"/>
    </location>
</feature>
<dbReference type="AlphaFoldDB" id="A0A1M4NI08"/>
<evidence type="ECO:0000313" key="3">
    <source>
        <dbReference type="EMBL" id="SFZ72679.1"/>
    </source>
</evidence>
<organism evidence="3">
    <name type="scientific">Helicobacter trogontum</name>
    <dbReference type="NCBI Taxonomy" id="50960"/>
    <lineage>
        <taxon>Bacteria</taxon>
        <taxon>Pseudomonadati</taxon>
        <taxon>Campylobacterota</taxon>
        <taxon>Epsilonproteobacteria</taxon>
        <taxon>Campylobacterales</taxon>
        <taxon>Helicobacteraceae</taxon>
        <taxon>Helicobacter</taxon>
    </lineage>
</organism>
<dbReference type="Proteomes" id="UP001562457">
    <property type="component" value="Unassembled WGS sequence"/>
</dbReference>
<evidence type="ECO:0000313" key="5">
    <source>
        <dbReference type="Proteomes" id="UP000029861"/>
    </source>
</evidence>
<reference evidence="3" key="2">
    <citation type="submission" date="2016-10" db="EMBL/GenBank/DDBJ databases">
        <title>Proteomic and phylogenetic analysis of the outer membrane protein repertoire of gastric Helicobacter species.</title>
        <authorList>
            <person name="Joosten M."/>
        </authorList>
    </citation>
    <scope>NUCLEOTIDE SEQUENCE</scope>
    <source>
        <strain evidence="3">R3554</strain>
    </source>
</reference>
<dbReference type="InterPro" id="IPR002718">
    <property type="entry name" value="OMP_Helicobacter"/>
</dbReference>
<reference evidence="4 5" key="1">
    <citation type="journal article" date="2014" name="Genome Announc.">
        <title>Draft genome sequences of eight enterohepatic helicobacter species isolated from both laboratory and wild rodents.</title>
        <authorList>
            <person name="Sheh A."/>
            <person name="Shen Z."/>
            <person name="Fox J.G."/>
        </authorList>
    </citation>
    <scope>NUCLEOTIDE SEQUENCE [LARGE SCALE GENOMIC DNA]</scope>
    <source>
        <strain evidence="4 5">ATCC 49310</strain>
    </source>
</reference>
<dbReference type="EMBL" id="JRPK02000002">
    <property type="protein sequence ID" value="TLD99530.1"/>
    <property type="molecule type" value="Genomic_DNA"/>
</dbReference>
<dbReference type="Pfam" id="PF01856">
    <property type="entry name" value="HP_OMP"/>
    <property type="match status" value="1"/>
</dbReference>
<name>A0A1M4NI08_9HELI</name>
<evidence type="ECO:0000313" key="6">
    <source>
        <dbReference type="Proteomes" id="UP001562457"/>
    </source>
</evidence>
<accession>A0A1M4NI08</accession>
<reference evidence="2 6" key="4">
    <citation type="submission" date="2024-06" db="EMBL/GenBank/DDBJ databases">
        <title>Draft genome sequence of Helicobacter trogontum NHP16-4001.</title>
        <authorList>
            <person name="Rimbara E."/>
            <person name="Suzuki M."/>
        </authorList>
    </citation>
    <scope>NUCLEOTIDE SEQUENCE [LARGE SCALE GENOMIC DNA]</scope>
    <source>
        <strain evidence="2 6">NHP16-4001</strain>
    </source>
</reference>
<evidence type="ECO:0000256" key="1">
    <source>
        <dbReference type="SAM" id="SignalP"/>
    </source>
</evidence>
<dbReference type="EMBL" id="BAAFHN010000011">
    <property type="protein sequence ID" value="GAB0172659.1"/>
    <property type="molecule type" value="Genomic_DNA"/>
</dbReference>
<keyword evidence="6" id="KW-1185">Reference proteome</keyword>
<evidence type="ECO:0000313" key="2">
    <source>
        <dbReference type="EMBL" id="GAB0172659.1"/>
    </source>
</evidence>
<gene>
    <name evidence="3" type="primary">omp515</name>
    <name evidence="4" type="ORF">LS80_001030</name>
    <name evidence="2" type="ORF">NHP164001_06730</name>
</gene>
<protein>
    <submittedName>
        <fullName evidence="3">OMP515</fullName>
    </submittedName>
    <submittedName>
        <fullName evidence="4">Outer membrane beta-barrel protein</fullName>
    </submittedName>
</protein>
<keyword evidence="1" id="KW-0732">Signal</keyword>
<sequence length="273" mass="30508">MCVYNIIFQKKQYNPTFVAKILIAKLLCCLSFSACCYSNDFDAFPKDTTATYLQPLSTAQQQTDIAVQRATNLPQKTPKQISLLKQANKERNGMYIMASLNMVPIQRLLNNEPLYIAGMGFGIRGGVISYLDEYIGMRGYFALDFTSDNLSPLHAEINVYNGTFLIASLGLDIMIDFFIDKNYKNTLGFFAGIGAGAFIYFDMKTSITAPSSQEGSNYKASGNVMVQGGFSASIAYHHRVEIGVRFLPTQSFRIEQDGFVADYNPYVAYSYKF</sequence>
<feature type="signal peptide" evidence="1">
    <location>
        <begin position="1"/>
        <end position="36"/>
    </location>
</feature>